<feature type="transmembrane region" description="Helical" evidence="7">
    <location>
        <begin position="181"/>
        <end position="202"/>
    </location>
</feature>
<dbReference type="Proteomes" id="UP000198577">
    <property type="component" value="Unassembled WGS sequence"/>
</dbReference>
<dbReference type="STRING" id="937334.SAMN05444406_102121"/>
<feature type="transmembrane region" description="Helical" evidence="7">
    <location>
        <begin position="323"/>
        <end position="345"/>
    </location>
</feature>
<dbReference type="InterPro" id="IPR018043">
    <property type="entry name" value="Na/Gal_symport_CS"/>
</dbReference>
<dbReference type="SUPFAM" id="SSF103473">
    <property type="entry name" value="MFS general substrate transporter"/>
    <property type="match status" value="1"/>
</dbReference>
<protein>
    <submittedName>
        <fullName evidence="8">Glycoside/pentoside/hexuronide:cation symporter, GPH family</fullName>
    </submittedName>
</protein>
<evidence type="ECO:0000256" key="5">
    <source>
        <dbReference type="ARBA" id="ARBA00022989"/>
    </source>
</evidence>
<gene>
    <name evidence="8" type="ORF">SAMN05444406_102121</name>
</gene>
<dbReference type="GO" id="GO:0015293">
    <property type="term" value="F:symporter activity"/>
    <property type="evidence" value="ECO:0007669"/>
    <property type="project" value="InterPro"/>
</dbReference>
<dbReference type="OrthoDB" id="9764596at2"/>
<dbReference type="InterPro" id="IPR036259">
    <property type="entry name" value="MFS_trans_sf"/>
</dbReference>
<dbReference type="GO" id="GO:0006814">
    <property type="term" value="P:sodium ion transport"/>
    <property type="evidence" value="ECO:0007669"/>
    <property type="project" value="InterPro"/>
</dbReference>
<feature type="transmembrane region" description="Helical" evidence="7">
    <location>
        <begin position="229"/>
        <end position="253"/>
    </location>
</feature>
<evidence type="ECO:0000256" key="7">
    <source>
        <dbReference type="SAM" id="Phobius"/>
    </source>
</evidence>
<feature type="transmembrane region" description="Helical" evidence="7">
    <location>
        <begin position="43"/>
        <end position="63"/>
    </location>
</feature>
<evidence type="ECO:0000256" key="3">
    <source>
        <dbReference type="ARBA" id="ARBA00022475"/>
    </source>
</evidence>
<accession>A0A1I5SGF4</accession>
<dbReference type="Gene3D" id="1.20.1250.20">
    <property type="entry name" value="MFS general substrate transporter like domains"/>
    <property type="match status" value="1"/>
</dbReference>
<evidence type="ECO:0000313" key="9">
    <source>
        <dbReference type="Proteomes" id="UP000198577"/>
    </source>
</evidence>
<evidence type="ECO:0000256" key="1">
    <source>
        <dbReference type="ARBA" id="ARBA00004651"/>
    </source>
</evidence>
<name>A0A1I5SGF4_9FIRM</name>
<keyword evidence="6 7" id="KW-0472">Membrane</keyword>
<dbReference type="Pfam" id="PF13347">
    <property type="entry name" value="MFS_2"/>
    <property type="match status" value="1"/>
</dbReference>
<evidence type="ECO:0000256" key="2">
    <source>
        <dbReference type="ARBA" id="ARBA00022448"/>
    </source>
</evidence>
<sequence>MDFNNQKLNRLASPWRYALGMLGLTIPNMMYTSYGTFFYNDKIGLSISLIAFGTMLFSIWDAVNDPLMGFLSDRTRTRWGRRRPWLLIGAPLYAIAMTLFFNPPKSLGNGTKLAIYFTVFLMLTETMGTITGTNYHSLFPELFREIKERTVANGIRQALQLVGLIIGVSLTPMLAKSIGYSLTGTLFAFLGMGIFIFSVLGCKEDPEFSKSTVPGLKESFKAVITNSNFWAVSFANFFYQATSALLLAGIPFFVKYTLKLPDSQATFLTGTVFIIAIPAVAVWSWLARKIGSVKTWRIALLWLGLSLLPFLFVNSLMQSIIAGAFIGIGIAGVTATLDLVIARIIDEDAAKSGLRREGIYQSTVSFIIRFSGLMKSLAFILLAIWFGFESGQNPGPNAALANRMMVSAFPLVLMTLSYGCSLIVRFKNQSVKNV</sequence>
<organism evidence="8 9">
    <name type="scientific">Caldicoprobacter faecalis</name>
    <dbReference type="NCBI Taxonomy" id="937334"/>
    <lineage>
        <taxon>Bacteria</taxon>
        <taxon>Bacillati</taxon>
        <taxon>Bacillota</taxon>
        <taxon>Clostridia</taxon>
        <taxon>Caldicoprobacterales</taxon>
        <taxon>Caldicoprobacteraceae</taxon>
        <taxon>Caldicoprobacter</taxon>
    </lineage>
</organism>
<dbReference type="RefSeq" id="WP_025746986.1">
    <property type="nucleotide sequence ID" value="NZ_FOXR01000002.1"/>
</dbReference>
<dbReference type="InterPro" id="IPR039672">
    <property type="entry name" value="MFS_2"/>
</dbReference>
<evidence type="ECO:0000256" key="6">
    <source>
        <dbReference type="ARBA" id="ARBA00023136"/>
    </source>
</evidence>
<dbReference type="GO" id="GO:0005886">
    <property type="term" value="C:plasma membrane"/>
    <property type="evidence" value="ECO:0007669"/>
    <property type="project" value="UniProtKB-SubCell"/>
</dbReference>
<dbReference type="EMBL" id="FOXR01000002">
    <property type="protein sequence ID" value="SFP69587.1"/>
    <property type="molecule type" value="Genomic_DNA"/>
</dbReference>
<reference evidence="8 9" key="1">
    <citation type="submission" date="2016-10" db="EMBL/GenBank/DDBJ databases">
        <authorList>
            <person name="de Groot N.N."/>
        </authorList>
    </citation>
    <scope>NUCLEOTIDE SEQUENCE [LARGE SCALE GENOMIC DNA]</scope>
    <source>
        <strain evidence="8 9">DSM 20678</strain>
    </source>
</reference>
<evidence type="ECO:0000256" key="4">
    <source>
        <dbReference type="ARBA" id="ARBA00022692"/>
    </source>
</evidence>
<dbReference type="GO" id="GO:0008643">
    <property type="term" value="P:carbohydrate transport"/>
    <property type="evidence" value="ECO:0007669"/>
    <property type="project" value="InterPro"/>
</dbReference>
<feature type="transmembrane region" description="Helical" evidence="7">
    <location>
        <begin position="17"/>
        <end position="37"/>
    </location>
</feature>
<keyword evidence="5 7" id="KW-1133">Transmembrane helix</keyword>
<feature type="transmembrane region" description="Helical" evidence="7">
    <location>
        <begin position="84"/>
        <end position="101"/>
    </location>
</feature>
<feature type="transmembrane region" description="Helical" evidence="7">
    <location>
        <begin position="408"/>
        <end position="426"/>
    </location>
</feature>
<keyword evidence="4 7" id="KW-0812">Transmembrane</keyword>
<feature type="transmembrane region" description="Helical" evidence="7">
    <location>
        <begin position="265"/>
        <end position="286"/>
    </location>
</feature>
<feature type="transmembrane region" description="Helical" evidence="7">
    <location>
        <begin position="158"/>
        <end position="175"/>
    </location>
</feature>
<feature type="transmembrane region" description="Helical" evidence="7">
    <location>
        <begin position="366"/>
        <end position="388"/>
    </location>
</feature>
<evidence type="ECO:0000313" key="8">
    <source>
        <dbReference type="EMBL" id="SFP69587.1"/>
    </source>
</evidence>
<dbReference type="PANTHER" id="PTHR11328">
    <property type="entry name" value="MAJOR FACILITATOR SUPERFAMILY DOMAIN-CONTAINING PROTEIN"/>
    <property type="match status" value="1"/>
</dbReference>
<comment type="subcellular location">
    <subcellularLocation>
        <location evidence="1">Cell membrane</location>
        <topology evidence="1">Multi-pass membrane protein</topology>
    </subcellularLocation>
</comment>
<dbReference type="AlphaFoldDB" id="A0A1I5SGF4"/>
<proteinExistence type="predicted"/>
<keyword evidence="2" id="KW-0813">Transport</keyword>
<feature type="transmembrane region" description="Helical" evidence="7">
    <location>
        <begin position="113"/>
        <end position="137"/>
    </location>
</feature>
<dbReference type="PROSITE" id="PS00872">
    <property type="entry name" value="NA_GALACTOSIDE_SYMP"/>
    <property type="match status" value="1"/>
</dbReference>
<keyword evidence="3" id="KW-1003">Cell membrane</keyword>
<keyword evidence="9" id="KW-1185">Reference proteome</keyword>
<feature type="transmembrane region" description="Helical" evidence="7">
    <location>
        <begin position="298"/>
        <end position="317"/>
    </location>
</feature>
<dbReference type="PANTHER" id="PTHR11328:SF24">
    <property type="entry name" value="MAJOR FACILITATOR SUPERFAMILY (MFS) PROFILE DOMAIN-CONTAINING PROTEIN"/>
    <property type="match status" value="1"/>
</dbReference>